<evidence type="ECO:0000313" key="4">
    <source>
        <dbReference type="Proteomes" id="UP000255423"/>
    </source>
</evidence>
<evidence type="ECO:0000256" key="1">
    <source>
        <dbReference type="SAM" id="Phobius"/>
    </source>
</evidence>
<feature type="domain" description="PilZ" evidence="2">
    <location>
        <begin position="221"/>
        <end position="296"/>
    </location>
</feature>
<sequence>MESSLQEAWNIFQYYILPVLPFVALVLIEVQLMYNRRENEVMFGTDAFNEKIKAFEFTPKEVRTLEKLVRSSKFENKDAVLNSSGLFEAAVSEFYRIRNVFSVRDETLEAIAGLRRKMDFTGSNPLAMVSSTRQFNVGDSVDLEFESGQVFRRVKIVERSEKTWSVKIDGSVALAKSLQGSRVLIRWTRMNDAVYSKRLTVFAATPDNVIFTHSDQLDKEQLRKWVREVVDFPVTATFPNGEVHSGVLYDLSAGGILLGLAEDVKPDQEISISFELPTFGVQNVDVKILNNLGRRNPNFPLFNSISAVFTGSYAWTQERVLQYIFEVTRKTKSKKNEVNGVTT</sequence>
<gene>
    <name evidence="3" type="ORF">SAMN05661053_1054</name>
</gene>
<dbReference type="EMBL" id="UHJL01000001">
    <property type="protein sequence ID" value="SUQ19811.1"/>
    <property type="molecule type" value="Genomic_DNA"/>
</dbReference>
<feature type="transmembrane region" description="Helical" evidence="1">
    <location>
        <begin position="12"/>
        <end position="34"/>
    </location>
</feature>
<reference evidence="3 4" key="1">
    <citation type="submission" date="2017-08" db="EMBL/GenBank/DDBJ databases">
        <authorList>
            <person name="de Groot N.N."/>
        </authorList>
    </citation>
    <scope>NUCLEOTIDE SEQUENCE [LARGE SCALE GENOMIC DNA]</scope>
    <source>
        <strain evidence="3 4">HM2</strain>
    </source>
</reference>
<accession>A0A380RWX5</accession>
<dbReference type="Proteomes" id="UP000255423">
    <property type="component" value="Unassembled WGS sequence"/>
</dbReference>
<evidence type="ECO:0000259" key="2">
    <source>
        <dbReference type="Pfam" id="PF07238"/>
    </source>
</evidence>
<evidence type="ECO:0000313" key="3">
    <source>
        <dbReference type="EMBL" id="SUQ19811.1"/>
    </source>
</evidence>
<dbReference type="InterPro" id="IPR009875">
    <property type="entry name" value="PilZ_domain"/>
</dbReference>
<dbReference type="AlphaFoldDB" id="A0A380RWX5"/>
<keyword evidence="1" id="KW-0812">Transmembrane</keyword>
<organism evidence="3 4">
    <name type="scientific">Fibrobacter succinogenes</name>
    <name type="common">Bacteroides succinogenes</name>
    <dbReference type="NCBI Taxonomy" id="833"/>
    <lineage>
        <taxon>Bacteria</taxon>
        <taxon>Pseudomonadati</taxon>
        <taxon>Fibrobacterota</taxon>
        <taxon>Fibrobacteria</taxon>
        <taxon>Fibrobacterales</taxon>
        <taxon>Fibrobacteraceae</taxon>
        <taxon>Fibrobacter</taxon>
    </lineage>
</organism>
<keyword evidence="1" id="KW-1133">Transmembrane helix</keyword>
<dbReference type="Gene3D" id="2.40.10.220">
    <property type="entry name" value="predicted glycosyltransferase like domains"/>
    <property type="match status" value="1"/>
</dbReference>
<protein>
    <submittedName>
        <fullName evidence="3">PilZ domain-containing protein</fullName>
    </submittedName>
</protein>
<dbReference type="Pfam" id="PF07238">
    <property type="entry name" value="PilZ"/>
    <property type="match status" value="1"/>
</dbReference>
<keyword evidence="1" id="KW-0472">Membrane</keyword>
<dbReference type="SUPFAM" id="SSF141371">
    <property type="entry name" value="PilZ domain-like"/>
    <property type="match status" value="1"/>
</dbReference>
<dbReference type="RefSeq" id="WP_109572339.1">
    <property type="nucleotide sequence ID" value="NZ_UHJL01000001.1"/>
</dbReference>
<dbReference type="GO" id="GO:0035438">
    <property type="term" value="F:cyclic-di-GMP binding"/>
    <property type="evidence" value="ECO:0007669"/>
    <property type="project" value="InterPro"/>
</dbReference>
<proteinExistence type="predicted"/>
<name>A0A380RWX5_FIBSU</name>